<dbReference type="Proteomes" id="UP000220527">
    <property type="component" value="Unassembled WGS sequence"/>
</dbReference>
<sequence length="343" mass="35878">MVASAEVEDETQGEATAGHETQDEVATEEHAGGAAPTEPDAAFPLADPPDDPPEVPMAHSHAAADGTRQLTATAAPALCATTSHQGLAAAAMRDIGRMREINQDSIFALLTSLPREGGDVPIGLFVVADGMGGHEGGEVASRLAVRTIAHSVLAQLVLPALDGNMDGALQPMMVSAVQAANEAIWDSAQVAGTDMGTTCTAALLVGGSLYIAHVGDSRAYLFEPGGLRQLTTDHSTVGRLIQLGQLEAHEARDHPLRSQLYRTIGQQPQVMVDFIYQPIGASSHLLLCSDGLWGMVEEPLIQQTLANCLWPQDACHELIALANLAGGEDNIAAVVVSLPMVER</sequence>
<proteinExistence type="predicted"/>
<name>A0A2A6RHS4_9CHLR</name>
<dbReference type="SUPFAM" id="SSF81606">
    <property type="entry name" value="PP2C-like"/>
    <property type="match status" value="1"/>
</dbReference>
<dbReference type="SMART" id="SM00332">
    <property type="entry name" value="PP2Cc"/>
    <property type="match status" value="1"/>
</dbReference>
<dbReference type="OrthoDB" id="152713at2"/>
<feature type="region of interest" description="Disordered" evidence="1">
    <location>
        <begin position="1"/>
        <end position="64"/>
    </location>
</feature>
<protein>
    <submittedName>
        <fullName evidence="3">Protein phosphatase</fullName>
    </submittedName>
</protein>
<evidence type="ECO:0000256" key="1">
    <source>
        <dbReference type="SAM" id="MobiDB-lite"/>
    </source>
</evidence>
<dbReference type="AlphaFoldDB" id="A0A2A6RHS4"/>
<feature type="domain" description="PPM-type phosphatase" evidence="2">
    <location>
        <begin position="86"/>
        <end position="338"/>
    </location>
</feature>
<dbReference type="InterPro" id="IPR001932">
    <property type="entry name" value="PPM-type_phosphatase-like_dom"/>
</dbReference>
<evidence type="ECO:0000313" key="3">
    <source>
        <dbReference type="EMBL" id="PDW02684.1"/>
    </source>
</evidence>
<evidence type="ECO:0000259" key="2">
    <source>
        <dbReference type="PROSITE" id="PS51746"/>
    </source>
</evidence>
<comment type="caution">
    <text evidence="3">The sequence shown here is derived from an EMBL/GenBank/DDBJ whole genome shotgun (WGS) entry which is preliminary data.</text>
</comment>
<dbReference type="InterPro" id="IPR015655">
    <property type="entry name" value="PP2C"/>
</dbReference>
<reference evidence="4" key="1">
    <citation type="submission" date="2017-08" db="EMBL/GenBank/DDBJ databases">
        <authorList>
            <person name="Grouzdev D.S."/>
            <person name="Gaisin V.A."/>
            <person name="Rysina M.S."/>
            <person name="Gorlenko V.M."/>
        </authorList>
    </citation>
    <scope>NUCLEOTIDE SEQUENCE [LARGE SCALE GENOMIC DNA]</scope>
    <source>
        <strain evidence="4">Kir15-3F</strain>
    </source>
</reference>
<organism evidence="3 4">
    <name type="scientific">Candidatus Viridilinea mediisalina</name>
    <dbReference type="NCBI Taxonomy" id="2024553"/>
    <lineage>
        <taxon>Bacteria</taxon>
        <taxon>Bacillati</taxon>
        <taxon>Chloroflexota</taxon>
        <taxon>Chloroflexia</taxon>
        <taxon>Chloroflexales</taxon>
        <taxon>Chloroflexineae</taxon>
        <taxon>Oscillochloridaceae</taxon>
        <taxon>Candidatus Viridilinea</taxon>
    </lineage>
</organism>
<dbReference type="PANTHER" id="PTHR47992">
    <property type="entry name" value="PROTEIN PHOSPHATASE"/>
    <property type="match status" value="1"/>
</dbReference>
<dbReference type="Pfam" id="PF13672">
    <property type="entry name" value="PP2C_2"/>
    <property type="match status" value="1"/>
</dbReference>
<dbReference type="SMART" id="SM00331">
    <property type="entry name" value="PP2C_SIG"/>
    <property type="match status" value="1"/>
</dbReference>
<dbReference type="PROSITE" id="PS51746">
    <property type="entry name" value="PPM_2"/>
    <property type="match status" value="1"/>
</dbReference>
<dbReference type="EMBL" id="NQWI01000056">
    <property type="protein sequence ID" value="PDW02684.1"/>
    <property type="molecule type" value="Genomic_DNA"/>
</dbReference>
<dbReference type="InterPro" id="IPR036457">
    <property type="entry name" value="PPM-type-like_dom_sf"/>
</dbReference>
<accession>A0A2A6RHS4</accession>
<gene>
    <name evidence="3" type="ORF">CJ255_12705</name>
</gene>
<dbReference type="CDD" id="cd00143">
    <property type="entry name" value="PP2Cc"/>
    <property type="match status" value="1"/>
</dbReference>
<dbReference type="GO" id="GO:0004722">
    <property type="term" value="F:protein serine/threonine phosphatase activity"/>
    <property type="evidence" value="ECO:0007669"/>
    <property type="project" value="InterPro"/>
</dbReference>
<dbReference type="Gene3D" id="3.60.40.10">
    <property type="entry name" value="PPM-type phosphatase domain"/>
    <property type="match status" value="1"/>
</dbReference>
<feature type="compositionally biased region" description="Acidic residues" evidence="1">
    <location>
        <begin position="1"/>
        <end position="12"/>
    </location>
</feature>
<evidence type="ECO:0000313" key="4">
    <source>
        <dbReference type="Proteomes" id="UP000220527"/>
    </source>
</evidence>
<keyword evidence="4" id="KW-1185">Reference proteome</keyword>